<dbReference type="CDD" id="cd02000">
    <property type="entry name" value="TPP_E1_PDC_ADC_BCADC"/>
    <property type="match status" value="1"/>
</dbReference>
<dbReference type="EMBL" id="VIRS01000011">
    <property type="protein sequence ID" value="TQS43710.1"/>
    <property type="molecule type" value="Genomic_DNA"/>
</dbReference>
<dbReference type="PANTHER" id="PTHR43380">
    <property type="entry name" value="2-OXOISOVALERATE DEHYDROGENASE SUBUNIT ALPHA, MITOCHONDRIAL"/>
    <property type="match status" value="1"/>
</dbReference>
<dbReference type="Gene3D" id="3.40.50.970">
    <property type="match status" value="1"/>
</dbReference>
<evidence type="ECO:0000256" key="2">
    <source>
        <dbReference type="ARBA" id="ARBA00023002"/>
    </source>
</evidence>
<dbReference type="GO" id="GO:0016624">
    <property type="term" value="F:oxidoreductase activity, acting on the aldehyde or oxo group of donors, disulfide as acceptor"/>
    <property type="evidence" value="ECO:0007669"/>
    <property type="project" value="InterPro"/>
</dbReference>
<evidence type="ECO:0000313" key="6">
    <source>
        <dbReference type="Proteomes" id="UP000317982"/>
    </source>
</evidence>
<keyword evidence="3" id="KW-0786">Thiamine pyrophosphate</keyword>
<evidence type="ECO:0000259" key="4">
    <source>
        <dbReference type="Pfam" id="PF00676"/>
    </source>
</evidence>
<dbReference type="SUPFAM" id="SSF52518">
    <property type="entry name" value="Thiamin diphosphate-binding fold (THDP-binding)"/>
    <property type="match status" value="1"/>
</dbReference>
<dbReference type="InParanoid" id="A0A545AQU6"/>
<comment type="caution">
    <text evidence="5">The sequence shown here is derived from an EMBL/GenBank/DDBJ whole genome shotgun (WGS) entry which is preliminary data.</text>
</comment>
<dbReference type="InterPro" id="IPR029061">
    <property type="entry name" value="THDP-binding"/>
</dbReference>
<evidence type="ECO:0000313" key="5">
    <source>
        <dbReference type="EMBL" id="TQS43710.1"/>
    </source>
</evidence>
<keyword evidence="2" id="KW-0560">Oxidoreductase</keyword>
<dbReference type="GO" id="GO:0009083">
    <property type="term" value="P:branched-chain amino acid catabolic process"/>
    <property type="evidence" value="ECO:0007669"/>
    <property type="project" value="TreeGrafter"/>
</dbReference>
<dbReference type="OrthoDB" id="9766715at2"/>
<organism evidence="5 6">
    <name type="scientific">Cryptosporangium phraense</name>
    <dbReference type="NCBI Taxonomy" id="2593070"/>
    <lineage>
        <taxon>Bacteria</taxon>
        <taxon>Bacillati</taxon>
        <taxon>Actinomycetota</taxon>
        <taxon>Actinomycetes</taxon>
        <taxon>Cryptosporangiales</taxon>
        <taxon>Cryptosporangiaceae</taxon>
        <taxon>Cryptosporangium</taxon>
    </lineage>
</organism>
<dbReference type="InterPro" id="IPR001017">
    <property type="entry name" value="DH_E1"/>
</dbReference>
<keyword evidence="5" id="KW-0670">Pyruvate</keyword>
<evidence type="ECO:0000256" key="3">
    <source>
        <dbReference type="ARBA" id="ARBA00023052"/>
    </source>
</evidence>
<feature type="domain" description="Dehydrogenase E1 component" evidence="4">
    <location>
        <begin position="46"/>
        <end position="309"/>
    </location>
</feature>
<comment type="cofactor">
    <cofactor evidence="1">
        <name>thiamine diphosphate</name>
        <dbReference type="ChEBI" id="CHEBI:58937"/>
    </cofactor>
</comment>
<dbReference type="PANTHER" id="PTHR43380:SF1">
    <property type="entry name" value="2-OXOISOVALERATE DEHYDROGENASE SUBUNIT ALPHA, MITOCHONDRIAL"/>
    <property type="match status" value="1"/>
</dbReference>
<dbReference type="AlphaFoldDB" id="A0A545AQU6"/>
<gene>
    <name evidence="5" type="primary">pdhA</name>
    <name evidence="5" type="ORF">FL583_16860</name>
</gene>
<accession>A0A545AQU6</accession>
<evidence type="ECO:0000256" key="1">
    <source>
        <dbReference type="ARBA" id="ARBA00001964"/>
    </source>
</evidence>
<reference evidence="5 6" key="1">
    <citation type="submission" date="2019-07" db="EMBL/GenBank/DDBJ databases">
        <title>Cryptosporangium phraense sp. nov., isolated from plant litter.</title>
        <authorList>
            <person name="Suriyachadkun C."/>
        </authorList>
    </citation>
    <scope>NUCLEOTIDE SEQUENCE [LARGE SCALE GENOMIC DNA]</scope>
    <source>
        <strain evidence="5 6">A-T 5661</strain>
    </source>
</reference>
<keyword evidence="6" id="KW-1185">Reference proteome</keyword>
<dbReference type="Proteomes" id="UP000317982">
    <property type="component" value="Unassembled WGS sequence"/>
</dbReference>
<proteinExistence type="predicted"/>
<dbReference type="InterPro" id="IPR050771">
    <property type="entry name" value="Alpha-ketoacid_DH_E1_comp"/>
</dbReference>
<dbReference type="NCBIfam" id="TIGR03181">
    <property type="entry name" value="PDH_E1_alph_x"/>
    <property type="match status" value="1"/>
</dbReference>
<dbReference type="Pfam" id="PF00676">
    <property type="entry name" value="E1_dh"/>
    <property type="match status" value="1"/>
</dbReference>
<dbReference type="GO" id="GO:0000287">
    <property type="term" value="F:magnesium ion binding"/>
    <property type="evidence" value="ECO:0007669"/>
    <property type="project" value="UniProtKB-ARBA"/>
</dbReference>
<sequence>MGRHTSRTPTEPVVTTVQLLTPDGQRRDDDRFPLGITPDELRGMYREMVATRRVDAEATALQRQGQLGLWAPSLGQEAAQVASARAFAPNDMLFPSYREHGVALARGVQPAELLATFRGTSHGGWNPFERKLNTYTIVLAAQLLHAVGYAMGVQRDGVEEVVGVYFGDGSTSQGDAMEALNWAGVMDAPVVFCLQNNQYAISVPVERQSPAPLYRRAEGFGFPGVRVDGNDVLAVLAVTRWAVERARAGEGPTLVESFTYRMGPHTTSDDPRRYRDEDELEHWRALDPILRLRRYLDREQLADEGFYVQAEADAAELAAAVRGACLELEPAGPFPVFAS</sequence>
<protein>
    <submittedName>
        <fullName evidence="5">Pyruvate dehydrogenase (Acetyl-transferring) E1 component subunit alpha</fullName>
    </submittedName>
</protein>
<dbReference type="InterPro" id="IPR017596">
    <property type="entry name" value="PdhA/BkdA"/>
</dbReference>
<name>A0A545AQU6_9ACTN</name>